<feature type="non-terminal residue" evidence="1">
    <location>
        <position position="1"/>
    </location>
</feature>
<dbReference type="Proteomes" id="UP000075809">
    <property type="component" value="Unassembled WGS sequence"/>
</dbReference>
<sequence>LGSPLLKTSPREDLVILIPDFIFGRCWVSDPEPLPLGPRRWQTPLKAILHGPGTSRFGLLFDQSRSCTRQLYSIPYFDSGGHVTPQNFAGRFSYFLRSPQPGPERNLVAKTTGTEVVGIRYLMQKTGKGCRTTERAKQGDAERAR</sequence>
<proteinExistence type="predicted"/>
<keyword evidence="2" id="KW-1185">Reference proteome</keyword>
<evidence type="ECO:0000313" key="2">
    <source>
        <dbReference type="Proteomes" id="UP000075809"/>
    </source>
</evidence>
<reference evidence="1 2" key="1">
    <citation type="submission" date="2015-09" db="EMBL/GenBank/DDBJ databases">
        <title>Trachymyrmex zeteki WGS genome.</title>
        <authorList>
            <person name="Nygaard S."/>
            <person name="Hu H."/>
            <person name="Boomsma J."/>
            <person name="Zhang G."/>
        </authorList>
    </citation>
    <scope>NUCLEOTIDE SEQUENCE [LARGE SCALE GENOMIC DNA]</scope>
    <source>
        <strain evidence="1">Tzet28-1</strain>
        <tissue evidence="1">Whole body</tissue>
    </source>
</reference>
<gene>
    <name evidence="1" type="ORF">ALC60_05516</name>
</gene>
<dbReference type="EMBL" id="KQ982515">
    <property type="protein sequence ID" value="KYQ55594.1"/>
    <property type="molecule type" value="Genomic_DNA"/>
</dbReference>
<name>A0A151X5J3_9HYME</name>
<evidence type="ECO:0000313" key="1">
    <source>
        <dbReference type="EMBL" id="KYQ55594.1"/>
    </source>
</evidence>
<organism evidence="1 2">
    <name type="scientific">Mycetomoellerius zeteki</name>
    <dbReference type="NCBI Taxonomy" id="64791"/>
    <lineage>
        <taxon>Eukaryota</taxon>
        <taxon>Metazoa</taxon>
        <taxon>Ecdysozoa</taxon>
        <taxon>Arthropoda</taxon>
        <taxon>Hexapoda</taxon>
        <taxon>Insecta</taxon>
        <taxon>Pterygota</taxon>
        <taxon>Neoptera</taxon>
        <taxon>Endopterygota</taxon>
        <taxon>Hymenoptera</taxon>
        <taxon>Apocrita</taxon>
        <taxon>Aculeata</taxon>
        <taxon>Formicoidea</taxon>
        <taxon>Formicidae</taxon>
        <taxon>Myrmicinae</taxon>
        <taxon>Mycetomoellerius</taxon>
    </lineage>
</organism>
<dbReference type="AlphaFoldDB" id="A0A151X5J3"/>
<protein>
    <submittedName>
        <fullName evidence="1">Uncharacterized protein</fullName>
    </submittedName>
</protein>
<accession>A0A151X5J3</accession>